<dbReference type="GO" id="GO:0043565">
    <property type="term" value="F:sequence-specific DNA binding"/>
    <property type="evidence" value="ECO:0007669"/>
    <property type="project" value="InterPro"/>
</dbReference>
<reference evidence="5" key="1">
    <citation type="journal article" date="2014" name="Int. J. Syst. Evol. Microbiol.">
        <title>Complete genome of a new Firmicutes species belonging to the dominant human colonic microbiota ('Ruminococcus bicirculans') reveals two chromosomes and a selective capacity to utilize plant glucans.</title>
        <authorList>
            <consortium name="NISC Comparative Sequencing Program"/>
            <person name="Wegmann U."/>
            <person name="Louis P."/>
            <person name="Goesmann A."/>
            <person name="Henrissat B."/>
            <person name="Duncan S.H."/>
            <person name="Flint H.J."/>
        </authorList>
    </citation>
    <scope>NUCLEOTIDE SEQUENCE</scope>
    <source>
        <strain evidence="5">CGMCC 1.15287</strain>
    </source>
</reference>
<evidence type="ECO:0000256" key="2">
    <source>
        <dbReference type="ARBA" id="ARBA00023125"/>
    </source>
</evidence>
<gene>
    <name evidence="5" type="ORF">GCM10007422_31020</name>
    <name evidence="6" type="ORF">GGQ60_003349</name>
</gene>
<evidence type="ECO:0000256" key="3">
    <source>
        <dbReference type="ARBA" id="ARBA00023163"/>
    </source>
</evidence>
<dbReference type="PROSITE" id="PS01124">
    <property type="entry name" value="HTH_ARAC_FAMILY_2"/>
    <property type="match status" value="1"/>
</dbReference>
<dbReference type="EMBL" id="BMHZ01000003">
    <property type="protein sequence ID" value="GGH11669.1"/>
    <property type="molecule type" value="Genomic_DNA"/>
</dbReference>
<keyword evidence="8" id="KW-1185">Reference proteome</keyword>
<protein>
    <submittedName>
        <fullName evidence="5">AraC family transcriptional regulator</fullName>
    </submittedName>
    <submittedName>
        <fullName evidence="6">AraC-like DNA-binding protein</fullName>
    </submittedName>
</protein>
<evidence type="ECO:0000259" key="4">
    <source>
        <dbReference type="PROSITE" id="PS01124"/>
    </source>
</evidence>
<organism evidence="6 7">
    <name type="scientific">Pedobacter zeae</name>
    <dbReference type="NCBI Taxonomy" id="1737356"/>
    <lineage>
        <taxon>Bacteria</taxon>
        <taxon>Pseudomonadati</taxon>
        <taxon>Bacteroidota</taxon>
        <taxon>Sphingobacteriia</taxon>
        <taxon>Sphingobacteriales</taxon>
        <taxon>Sphingobacteriaceae</taxon>
        <taxon>Pedobacter</taxon>
    </lineage>
</organism>
<dbReference type="RefSeq" id="WP_183766304.1">
    <property type="nucleotide sequence ID" value="NZ_BMHZ01000003.1"/>
</dbReference>
<dbReference type="GO" id="GO:0003700">
    <property type="term" value="F:DNA-binding transcription factor activity"/>
    <property type="evidence" value="ECO:0007669"/>
    <property type="project" value="InterPro"/>
</dbReference>
<dbReference type="PRINTS" id="PR00032">
    <property type="entry name" value="HTHARAC"/>
</dbReference>
<dbReference type="InterPro" id="IPR018060">
    <property type="entry name" value="HTH_AraC"/>
</dbReference>
<dbReference type="PANTHER" id="PTHR43280:SF32">
    <property type="entry name" value="TRANSCRIPTIONAL REGULATORY PROTEIN"/>
    <property type="match status" value="1"/>
</dbReference>
<keyword evidence="1" id="KW-0805">Transcription regulation</keyword>
<evidence type="ECO:0000313" key="8">
    <source>
        <dbReference type="Proteomes" id="UP000642938"/>
    </source>
</evidence>
<dbReference type="Pfam" id="PF12833">
    <property type="entry name" value="HTH_18"/>
    <property type="match status" value="1"/>
</dbReference>
<evidence type="ECO:0000313" key="5">
    <source>
        <dbReference type="EMBL" id="GGH11669.1"/>
    </source>
</evidence>
<dbReference type="EMBL" id="JACIEF010000003">
    <property type="protein sequence ID" value="MBB4109340.1"/>
    <property type="molecule type" value="Genomic_DNA"/>
</dbReference>
<dbReference type="SMART" id="SM00342">
    <property type="entry name" value="HTH_ARAC"/>
    <property type="match status" value="1"/>
</dbReference>
<dbReference type="AlphaFoldDB" id="A0A7W6KER0"/>
<dbReference type="SUPFAM" id="SSF46689">
    <property type="entry name" value="Homeodomain-like"/>
    <property type="match status" value="1"/>
</dbReference>
<keyword evidence="2 6" id="KW-0238">DNA-binding</keyword>
<dbReference type="InterPro" id="IPR020449">
    <property type="entry name" value="Tscrpt_reg_AraC-type_HTH"/>
</dbReference>
<reference evidence="8" key="2">
    <citation type="journal article" date="2019" name="Int. J. Syst. Evol. Microbiol.">
        <title>The Global Catalogue of Microorganisms (GCM) 10K type strain sequencing project: providing services to taxonomists for standard genome sequencing and annotation.</title>
        <authorList>
            <consortium name="The Broad Institute Genomics Platform"/>
            <consortium name="The Broad Institute Genome Sequencing Center for Infectious Disease"/>
            <person name="Wu L."/>
            <person name="Ma J."/>
        </authorList>
    </citation>
    <scope>NUCLEOTIDE SEQUENCE [LARGE SCALE GENOMIC DNA]</scope>
    <source>
        <strain evidence="8">CGMCC 1.15287</strain>
    </source>
</reference>
<accession>A0A7W6KER0</accession>
<feature type="domain" description="HTH araC/xylS-type" evidence="4">
    <location>
        <begin position="203"/>
        <end position="303"/>
    </location>
</feature>
<evidence type="ECO:0000313" key="7">
    <source>
        <dbReference type="Proteomes" id="UP000532273"/>
    </source>
</evidence>
<dbReference type="Proteomes" id="UP000642938">
    <property type="component" value="Unassembled WGS sequence"/>
</dbReference>
<proteinExistence type="predicted"/>
<reference evidence="5" key="4">
    <citation type="submission" date="2024-05" db="EMBL/GenBank/DDBJ databases">
        <authorList>
            <person name="Sun Q."/>
            <person name="Zhou Y."/>
        </authorList>
    </citation>
    <scope>NUCLEOTIDE SEQUENCE</scope>
    <source>
        <strain evidence="5">CGMCC 1.15287</strain>
    </source>
</reference>
<dbReference type="Proteomes" id="UP000532273">
    <property type="component" value="Unassembled WGS sequence"/>
</dbReference>
<evidence type="ECO:0000256" key="1">
    <source>
        <dbReference type="ARBA" id="ARBA00023015"/>
    </source>
</evidence>
<comment type="caution">
    <text evidence="6">The sequence shown here is derived from an EMBL/GenBank/DDBJ whole genome shotgun (WGS) entry which is preliminary data.</text>
</comment>
<keyword evidence="3" id="KW-0804">Transcription</keyword>
<evidence type="ECO:0000313" key="6">
    <source>
        <dbReference type="EMBL" id="MBB4109340.1"/>
    </source>
</evidence>
<dbReference type="Gene3D" id="1.10.10.60">
    <property type="entry name" value="Homeodomain-like"/>
    <property type="match status" value="1"/>
</dbReference>
<name>A0A7W6KER0_9SPHI</name>
<reference evidence="6 7" key="3">
    <citation type="submission" date="2020-08" db="EMBL/GenBank/DDBJ databases">
        <title>Genomic Encyclopedia of Type Strains, Phase IV (KMG-IV): sequencing the most valuable type-strain genomes for metagenomic binning, comparative biology and taxonomic classification.</title>
        <authorList>
            <person name="Goeker M."/>
        </authorList>
    </citation>
    <scope>NUCLEOTIDE SEQUENCE [LARGE SCALE GENOMIC DNA]</scope>
    <source>
        <strain evidence="6 7">DSM 100774</strain>
    </source>
</reference>
<sequence>MKNEVAKRIRTISEFHRYRGLAQPEHPMISVVDYSLIQPSGHGETDSFILDFFSISLKRTTNAKIRYGQQPYDFDSGVLFFLAPNQVFSIRHSDEAKAQHTGWLLLIHPDFLWNTALASSIRQYEFFDYAVNEALFLSEKEEDILNAIVHNIQQEYHSNLDKFSQNIIISQIETLLNYSERFYQRQFITRKRSSHEILVRMEKILAGYMANDAAHKGIPTVQFVSEALCVSSGYLSGLLRSLTGESTQQHIHKKLIEIAKEKLSTTRLSISEIAYELGFEHPQGFSKLFRNKTNATPAEFRKLFNSF</sequence>
<dbReference type="InterPro" id="IPR009057">
    <property type="entry name" value="Homeodomain-like_sf"/>
</dbReference>
<dbReference type="PANTHER" id="PTHR43280">
    <property type="entry name" value="ARAC-FAMILY TRANSCRIPTIONAL REGULATOR"/>
    <property type="match status" value="1"/>
</dbReference>